<gene>
    <name evidence="1" type="ORF">CARN7_2005</name>
</gene>
<dbReference type="AlphaFoldDB" id="E6QVB9"/>
<organism evidence="1">
    <name type="scientific">mine drainage metagenome</name>
    <dbReference type="NCBI Taxonomy" id="410659"/>
    <lineage>
        <taxon>unclassified sequences</taxon>
        <taxon>metagenomes</taxon>
        <taxon>ecological metagenomes</taxon>
    </lineage>
</organism>
<dbReference type="EMBL" id="CABR01000127">
    <property type="protein sequence ID" value="CBI11192.1"/>
    <property type="molecule type" value="Genomic_DNA"/>
</dbReference>
<reference evidence="1" key="1">
    <citation type="submission" date="2009-10" db="EMBL/GenBank/DDBJ databases">
        <title>Diversity of trophic interactions inside an arsenic-rich microbial ecosystem.</title>
        <authorList>
            <person name="Bertin P.N."/>
            <person name="Heinrich-Salmeron A."/>
            <person name="Pelletier E."/>
            <person name="Goulhen-Chollet F."/>
            <person name="Arsene-Ploetze F."/>
            <person name="Gallien S."/>
            <person name="Calteau A."/>
            <person name="Vallenet D."/>
            <person name="Casiot C."/>
            <person name="Chane-Woon-Ming B."/>
            <person name="Giloteaux L."/>
            <person name="Barakat M."/>
            <person name="Bonnefoy V."/>
            <person name="Bruneel O."/>
            <person name="Chandler M."/>
            <person name="Cleiss J."/>
            <person name="Duran R."/>
            <person name="Elbaz-Poulichet F."/>
            <person name="Fonknechten N."/>
            <person name="Lauga B."/>
            <person name="Mornico D."/>
            <person name="Ortet P."/>
            <person name="Schaeffer C."/>
            <person name="Siguier P."/>
            <person name="Alexander Thil Smith A."/>
            <person name="Van Dorsselaer A."/>
            <person name="Weissenbach J."/>
            <person name="Medigue C."/>
            <person name="Le Paslier D."/>
        </authorList>
    </citation>
    <scope>NUCLEOTIDE SEQUENCE</scope>
</reference>
<proteinExistence type="predicted"/>
<accession>E6QVB9</accession>
<protein>
    <recommendedName>
        <fullName evidence="2">Apea-like HEPN domain-containing protein</fullName>
    </recommendedName>
</protein>
<evidence type="ECO:0008006" key="2">
    <source>
        <dbReference type="Google" id="ProtNLM"/>
    </source>
</evidence>
<evidence type="ECO:0000313" key="1">
    <source>
        <dbReference type="EMBL" id="CBI11192.1"/>
    </source>
</evidence>
<comment type="caution">
    <text evidence="1">The sequence shown here is derived from an EMBL/GenBank/DDBJ whole genome shotgun (WGS) entry which is preliminary data.</text>
</comment>
<sequence>MSINYFGKYFNKQEFNFPALIHDDFFEPIKLLFQNKHYVSASKLLMIFIDSIGYIEYGNVTENTFVKWLSSYADLSEVGVSAEELWEFRNSILHMSNLDSRKVQAGKVKRLMFYVGILPNDIEIDSDETKHYSLQELILAIANACGQWFNSYNLDRNKIDAFVTRNDLIVSDNRMLWIDLTDKQNR</sequence>
<name>E6QVB9_9ZZZZ</name>